<feature type="compositionally biased region" description="Gly residues" evidence="1">
    <location>
        <begin position="50"/>
        <end position="67"/>
    </location>
</feature>
<dbReference type="EMBL" id="JANPWB010000003">
    <property type="protein sequence ID" value="KAJ1199283.1"/>
    <property type="molecule type" value="Genomic_DNA"/>
</dbReference>
<evidence type="ECO:0000313" key="3">
    <source>
        <dbReference type="Proteomes" id="UP001066276"/>
    </source>
</evidence>
<organism evidence="2 3">
    <name type="scientific">Pleurodeles waltl</name>
    <name type="common">Iberian ribbed newt</name>
    <dbReference type="NCBI Taxonomy" id="8319"/>
    <lineage>
        <taxon>Eukaryota</taxon>
        <taxon>Metazoa</taxon>
        <taxon>Chordata</taxon>
        <taxon>Craniata</taxon>
        <taxon>Vertebrata</taxon>
        <taxon>Euteleostomi</taxon>
        <taxon>Amphibia</taxon>
        <taxon>Batrachia</taxon>
        <taxon>Caudata</taxon>
        <taxon>Salamandroidea</taxon>
        <taxon>Salamandridae</taxon>
        <taxon>Pleurodelinae</taxon>
        <taxon>Pleurodeles</taxon>
    </lineage>
</organism>
<reference evidence="2" key="1">
    <citation type="journal article" date="2022" name="bioRxiv">
        <title>Sequencing and chromosome-scale assembly of the giantPleurodeles waltlgenome.</title>
        <authorList>
            <person name="Brown T."/>
            <person name="Elewa A."/>
            <person name="Iarovenko S."/>
            <person name="Subramanian E."/>
            <person name="Araus A.J."/>
            <person name="Petzold A."/>
            <person name="Susuki M."/>
            <person name="Suzuki K.-i.T."/>
            <person name="Hayashi T."/>
            <person name="Toyoda A."/>
            <person name="Oliveira C."/>
            <person name="Osipova E."/>
            <person name="Leigh N.D."/>
            <person name="Simon A."/>
            <person name="Yun M.H."/>
        </authorList>
    </citation>
    <scope>NUCLEOTIDE SEQUENCE</scope>
    <source>
        <strain evidence="2">20211129_DDA</strain>
        <tissue evidence="2">Liver</tissue>
    </source>
</reference>
<proteinExistence type="predicted"/>
<evidence type="ECO:0000313" key="2">
    <source>
        <dbReference type="EMBL" id="KAJ1199283.1"/>
    </source>
</evidence>
<sequence length="73" mass="7848">MANKEHSRKPLERFSGIGTIVYDVSAMKQKRRRPDNMRRELLGGHQFGVTYGGGSGNDEGPGEGGASGRKEGA</sequence>
<accession>A0AAV7VGA6</accession>
<comment type="caution">
    <text evidence="2">The sequence shown here is derived from an EMBL/GenBank/DDBJ whole genome shotgun (WGS) entry which is preliminary data.</text>
</comment>
<feature type="region of interest" description="Disordered" evidence="1">
    <location>
        <begin position="45"/>
        <end position="73"/>
    </location>
</feature>
<dbReference type="Proteomes" id="UP001066276">
    <property type="component" value="Chromosome 2_1"/>
</dbReference>
<keyword evidence="3" id="KW-1185">Reference proteome</keyword>
<gene>
    <name evidence="2" type="ORF">NDU88_003121</name>
</gene>
<protein>
    <submittedName>
        <fullName evidence="2">Uncharacterized protein</fullName>
    </submittedName>
</protein>
<evidence type="ECO:0000256" key="1">
    <source>
        <dbReference type="SAM" id="MobiDB-lite"/>
    </source>
</evidence>
<name>A0AAV7VGA6_PLEWA</name>
<dbReference type="AlphaFoldDB" id="A0AAV7VGA6"/>